<accession>A0A9P6HMR7</accession>
<dbReference type="AlphaFoldDB" id="A0A9P6HMR7"/>
<feature type="compositionally biased region" description="Basic residues" evidence="1">
    <location>
        <begin position="1"/>
        <end position="10"/>
    </location>
</feature>
<evidence type="ECO:0000256" key="1">
    <source>
        <dbReference type="SAM" id="MobiDB-lite"/>
    </source>
</evidence>
<proteinExistence type="predicted"/>
<evidence type="ECO:0000313" key="2">
    <source>
        <dbReference type="EMBL" id="KAF9790838.1"/>
    </source>
</evidence>
<dbReference type="Proteomes" id="UP000736335">
    <property type="component" value="Unassembled WGS sequence"/>
</dbReference>
<organism evidence="2 3">
    <name type="scientific">Thelephora terrestris</name>
    <dbReference type="NCBI Taxonomy" id="56493"/>
    <lineage>
        <taxon>Eukaryota</taxon>
        <taxon>Fungi</taxon>
        <taxon>Dikarya</taxon>
        <taxon>Basidiomycota</taxon>
        <taxon>Agaricomycotina</taxon>
        <taxon>Agaricomycetes</taxon>
        <taxon>Thelephorales</taxon>
        <taxon>Thelephoraceae</taxon>
        <taxon>Thelephora</taxon>
    </lineage>
</organism>
<feature type="compositionally biased region" description="Polar residues" evidence="1">
    <location>
        <begin position="14"/>
        <end position="33"/>
    </location>
</feature>
<gene>
    <name evidence="2" type="ORF">BJ322DRAFT_413384</name>
</gene>
<reference evidence="2" key="2">
    <citation type="submission" date="2020-11" db="EMBL/GenBank/DDBJ databases">
        <authorList>
            <consortium name="DOE Joint Genome Institute"/>
            <person name="Kuo A."/>
            <person name="Miyauchi S."/>
            <person name="Kiss E."/>
            <person name="Drula E."/>
            <person name="Kohler A."/>
            <person name="Sanchez-Garcia M."/>
            <person name="Andreopoulos B."/>
            <person name="Barry K.W."/>
            <person name="Bonito G."/>
            <person name="Buee M."/>
            <person name="Carver A."/>
            <person name="Chen C."/>
            <person name="Cichocki N."/>
            <person name="Clum A."/>
            <person name="Culley D."/>
            <person name="Crous P.W."/>
            <person name="Fauchery L."/>
            <person name="Girlanda M."/>
            <person name="Hayes R."/>
            <person name="Keri Z."/>
            <person name="Labutti K."/>
            <person name="Lipzen A."/>
            <person name="Lombard V."/>
            <person name="Magnuson J."/>
            <person name="Maillard F."/>
            <person name="Morin E."/>
            <person name="Murat C."/>
            <person name="Nolan M."/>
            <person name="Ohm R."/>
            <person name="Pangilinan J."/>
            <person name="Pereira M."/>
            <person name="Perotto S."/>
            <person name="Peter M."/>
            <person name="Riley R."/>
            <person name="Sitrit Y."/>
            <person name="Stielow B."/>
            <person name="Szollosi G."/>
            <person name="Zifcakova L."/>
            <person name="Stursova M."/>
            <person name="Spatafora J.W."/>
            <person name="Tedersoo L."/>
            <person name="Vaario L.-M."/>
            <person name="Yamada A."/>
            <person name="Yan M."/>
            <person name="Wang P."/>
            <person name="Xu J."/>
            <person name="Bruns T."/>
            <person name="Baldrian P."/>
            <person name="Vilgalys R."/>
            <person name="Henrissat B."/>
            <person name="Grigoriev I.V."/>
            <person name="Hibbett D."/>
            <person name="Nagy L.G."/>
            <person name="Martin F.M."/>
        </authorList>
    </citation>
    <scope>NUCLEOTIDE SEQUENCE</scope>
    <source>
        <strain evidence="2">UH-Tt-Lm1</strain>
    </source>
</reference>
<dbReference type="EMBL" id="WIUZ02000002">
    <property type="protein sequence ID" value="KAF9790838.1"/>
    <property type="molecule type" value="Genomic_DNA"/>
</dbReference>
<evidence type="ECO:0000313" key="3">
    <source>
        <dbReference type="Proteomes" id="UP000736335"/>
    </source>
</evidence>
<comment type="caution">
    <text evidence="2">The sequence shown here is derived from an EMBL/GenBank/DDBJ whole genome shotgun (WGS) entry which is preliminary data.</text>
</comment>
<feature type="region of interest" description="Disordered" evidence="1">
    <location>
        <begin position="1"/>
        <end position="33"/>
    </location>
</feature>
<sequence length="82" mass="9016">MGRTRTKSKLQRQVPPQTSTIESPGAASPTTPSISALIGKAQSIIEQCDYDLASQFIRRILQNRRRMPRLGRCSASCSLKLG</sequence>
<protein>
    <submittedName>
        <fullName evidence="2">Uncharacterized protein</fullName>
    </submittedName>
</protein>
<name>A0A9P6HMR7_9AGAM</name>
<keyword evidence="3" id="KW-1185">Reference proteome</keyword>
<reference evidence="2" key="1">
    <citation type="journal article" date="2020" name="Nat. Commun.">
        <title>Large-scale genome sequencing of mycorrhizal fungi provides insights into the early evolution of symbiotic traits.</title>
        <authorList>
            <person name="Miyauchi S."/>
            <person name="Kiss E."/>
            <person name="Kuo A."/>
            <person name="Drula E."/>
            <person name="Kohler A."/>
            <person name="Sanchez-Garcia M."/>
            <person name="Morin E."/>
            <person name="Andreopoulos B."/>
            <person name="Barry K.W."/>
            <person name="Bonito G."/>
            <person name="Buee M."/>
            <person name="Carver A."/>
            <person name="Chen C."/>
            <person name="Cichocki N."/>
            <person name="Clum A."/>
            <person name="Culley D."/>
            <person name="Crous P.W."/>
            <person name="Fauchery L."/>
            <person name="Girlanda M."/>
            <person name="Hayes R.D."/>
            <person name="Keri Z."/>
            <person name="LaButti K."/>
            <person name="Lipzen A."/>
            <person name="Lombard V."/>
            <person name="Magnuson J."/>
            <person name="Maillard F."/>
            <person name="Murat C."/>
            <person name="Nolan M."/>
            <person name="Ohm R.A."/>
            <person name="Pangilinan J."/>
            <person name="Pereira M.F."/>
            <person name="Perotto S."/>
            <person name="Peter M."/>
            <person name="Pfister S."/>
            <person name="Riley R."/>
            <person name="Sitrit Y."/>
            <person name="Stielow J.B."/>
            <person name="Szollosi G."/>
            <person name="Zifcakova L."/>
            <person name="Stursova M."/>
            <person name="Spatafora J.W."/>
            <person name="Tedersoo L."/>
            <person name="Vaario L.M."/>
            <person name="Yamada A."/>
            <person name="Yan M."/>
            <person name="Wang P."/>
            <person name="Xu J."/>
            <person name="Bruns T."/>
            <person name="Baldrian P."/>
            <person name="Vilgalys R."/>
            <person name="Dunand C."/>
            <person name="Henrissat B."/>
            <person name="Grigoriev I.V."/>
            <person name="Hibbett D."/>
            <person name="Nagy L.G."/>
            <person name="Martin F.M."/>
        </authorList>
    </citation>
    <scope>NUCLEOTIDE SEQUENCE</scope>
    <source>
        <strain evidence="2">UH-Tt-Lm1</strain>
    </source>
</reference>